<keyword evidence="7" id="KW-0503">Monooxygenase</keyword>
<keyword evidence="9" id="KW-0349">Heme</keyword>
<organism evidence="10 11">
    <name type="scientific">Sordaria macrospora</name>
    <dbReference type="NCBI Taxonomy" id="5147"/>
    <lineage>
        <taxon>Eukaryota</taxon>
        <taxon>Fungi</taxon>
        <taxon>Dikarya</taxon>
        <taxon>Ascomycota</taxon>
        <taxon>Pezizomycotina</taxon>
        <taxon>Sordariomycetes</taxon>
        <taxon>Sordariomycetidae</taxon>
        <taxon>Sordariales</taxon>
        <taxon>Sordariaceae</taxon>
        <taxon>Sordaria</taxon>
    </lineage>
</organism>
<dbReference type="InterPro" id="IPR036396">
    <property type="entry name" value="Cyt_P450_sf"/>
</dbReference>
<dbReference type="Pfam" id="PF00067">
    <property type="entry name" value="p450"/>
    <property type="match status" value="1"/>
</dbReference>
<dbReference type="GO" id="GO:0005506">
    <property type="term" value="F:iron ion binding"/>
    <property type="evidence" value="ECO:0007669"/>
    <property type="project" value="InterPro"/>
</dbReference>
<dbReference type="AlphaFoldDB" id="A0A8S8ZPE1"/>
<proteinExistence type="inferred from homology"/>
<feature type="binding site" description="axial binding residue" evidence="9">
    <location>
        <position position="508"/>
    </location>
    <ligand>
        <name>heme</name>
        <dbReference type="ChEBI" id="CHEBI:30413"/>
    </ligand>
    <ligandPart>
        <name>Fe</name>
        <dbReference type="ChEBI" id="CHEBI:18248"/>
    </ligandPart>
</feature>
<keyword evidence="8" id="KW-0045">Antibiotic biosynthesis</keyword>
<protein>
    <recommendedName>
        <fullName evidence="12">Cytochrome P450</fullName>
    </recommendedName>
</protein>
<keyword evidence="6 9" id="KW-0408">Iron</keyword>
<evidence type="ECO:0000256" key="5">
    <source>
        <dbReference type="ARBA" id="ARBA00023002"/>
    </source>
</evidence>
<keyword evidence="5" id="KW-0560">Oxidoreductase</keyword>
<reference evidence="10 11" key="1">
    <citation type="submission" date="2017-07" db="EMBL/GenBank/DDBJ databases">
        <title>Genome sequence of the Sordaria macrospora wild type strain R19027.</title>
        <authorList>
            <person name="Nowrousian M."/>
            <person name="Teichert I."/>
            <person name="Kueck U."/>
        </authorList>
    </citation>
    <scope>NUCLEOTIDE SEQUENCE [LARGE SCALE GENOMIC DNA]</scope>
    <source>
        <strain evidence="10 11">R19027</strain>
        <tissue evidence="10">Mycelium</tissue>
    </source>
</reference>
<dbReference type="InterPro" id="IPR001128">
    <property type="entry name" value="Cyt_P450"/>
</dbReference>
<dbReference type="GO" id="GO:0020037">
    <property type="term" value="F:heme binding"/>
    <property type="evidence" value="ECO:0007669"/>
    <property type="project" value="InterPro"/>
</dbReference>
<gene>
    <name evidence="10" type="ORF">SMACR_08601</name>
</gene>
<dbReference type="Proteomes" id="UP000433876">
    <property type="component" value="Unassembled WGS sequence"/>
</dbReference>
<evidence type="ECO:0000313" key="11">
    <source>
        <dbReference type="Proteomes" id="UP000433876"/>
    </source>
</evidence>
<evidence type="ECO:0000256" key="1">
    <source>
        <dbReference type="ARBA" id="ARBA00001971"/>
    </source>
</evidence>
<evidence type="ECO:0008006" key="12">
    <source>
        <dbReference type="Google" id="ProtNLM"/>
    </source>
</evidence>
<comment type="cofactor">
    <cofactor evidence="1 9">
        <name>heme</name>
        <dbReference type="ChEBI" id="CHEBI:30413"/>
    </cofactor>
</comment>
<dbReference type="InterPro" id="IPR002403">
    <property type="entry name" value="Cyt_P450_E_grp-IV"/>
</dbReference>
<comment type="caution">
    <text evidence="10">The sequence shown here is derived from an EMBL/GenBank/DDBJ whole genome shotgun (WGS) entry which is preliminary data.</text>
</comment>
<evidence type="ECO:0000313" key="10">
    <source>
        <dbReference type="EMBL" id="KAA8632614.1"/>
    </source>
</evidence>
<evidence type="ECO:0000256" key="2">
    <source>
        <dbReference type="ARBA" id="ARBA00004792"/>
    </source>
</evidence>
<evidence type="ECO:0000256" key="4">
    <source>
        <dbReference type="ARBA" id="ARBA00022723"/>
    </source>
</evidence>
<dbReference type="Gene3D" id="1.10.630.10">
    <property type="entry name" value="Cytochrome P450"/>
    <property type="match status" value="1"/>
</dbReference>
<sequence>MNTLHNTSSPPGPGLQETSSGTHHINLLPLKEKIESLSYPKTFALILVTSWLLSSTAKWLTNGKQKKLTVPVFGYRSWFEPTFLLQTRFVRGARELIHDAYTKMPNMPFVLKRYDADFLILPIRYLDELRLIPLSKLSNKGANVANLVPEYHGITFLLTNNLHVEVLRKKLTPELWKFIDSASTELSHGWDISLPLAELSTNGNDWVKIDFERTVRDLVARMTAKVFLGDPACRDKTWLDISVDFSIDLFTASFTMKMFPPRMYPLVAPLIPARRRVLKQLKAAQIIVGEQMHKHNSLKEKRAQAARGEVALTEEEAQDTLLDWMLDHGKGSEVSVEEMSARQCVLTLASIHTTASQTANMMFDLCEHPQWWGVLREEVDEIAKELGPPGTAGKNGGVSVKEWCVRLEKMDSFFQETQRKEPPILLGPQRLAQQNLTLKDGTYIPRGTRVAFPMLEHQNNPQTYANPHEFDPMRFYRKRHSSPDQMNLHMAGQTHPNVLGFGYGNQACPGRQFAVAEIKLIMARMVYEFEFKFANPEKGRPRTGYVNEMAMTDWNARLLMRRRVRSE</sequence>
<dbReference type="GO" id="GO:0017000">
    <property type="term" value="P:antibiotic biosynthetic process"/>
    <property type="evidence" value="ECO:0007669"/>
    <property type="project" value="UniProtKB-KW"/>
</dbReference>
<dbReference type="GO" id="GO:0016705">
    <property type="term" value="F:oxidoreductase activity, acting on paired donors, with incorporation or reduction of molecular oxygen"/>
    <property type="evidence" value="ECO:0007669"/>
    <property type="project" value="InterPro"/>
</dbReference>
<name>A0A8S8ZPE1_SORMA</name>
<evidence type="ECO:0000256" key="9">
    <source>
        <dbReference type="PIRSR" id="PIRSR602403-1"/>
    </source>
</evidence>
<dbReference type="PANTHER" id="PTHR46206">
    <property type="entry name" value="CYTOCHROME P450"/>
    <property type="match status" value="1"/>
</dbReference>
<evidence type="ECO:0000256" key="3">
    <source>
        <dbReference type="ARBA" id="ARBA00010617"/>
    </source>
</evidence>
<keyword evidence="4 9" id="KW-0479">Metal-binding</keyword>
<dbReference type="PRINTS" id="PR00465">
    <property type="entry name" value="EP450IV"/>
</dbReference>
<dbReference type="CDD" id="cd11041">
    <property type="entry name" value="CYP503A1-like"/>
    <property type="match status" value="1"/>
</dbReference>
<accession>A0A8S8ZPE1</accession>
<dbReference type="GO" id="GO:0004497">
    <property type="term" value="F:monooxygenase activity"/>
    <property type="evidence" value="ECO:0007669"/>
    <property type="project" value="UniProtKB-KW"/>
</dbReference>
<dbReference type="SUPFAM" id="SSF48264">
    <property type="entry name" value="Cytochrome P450"/>
    <property type="match status" value="1"/>
</dbReference>
<comment type="pathway">
    <text evidence="2">Antibiotic biosynthesis.</text>
</comment>
<evidence type="ECO:0000256" key="6">
    <source>
        <dbReference type="ARBA" id="ARBA00023004"/>
    </source>
</evidence>
<evidence type="ECO:0000256" key="8">
    <source>
        <dbReference type="ARBA" id="ARBA00023194"/>
    </source>
</evidence>
<comment type="similarity">
    <text evidence="3">Belongs to the cytochrome P450 family.</text>
</comment>
<dbReference type="PANTHER" id="PTHR46206:SF9">
    <property type="entry name" value="CYTOCHROME P450"/>
    <property type="match status" value="1"/>
</dbReference>
<dbReference type="EMBL" id="NMPR01000051">
    <property type="protein sequence ID" value="KAA8632614.1"/>
    <property type="molecule type" value="Genomic_DNA"/>
</dbReference>
<dbReference type="OMA" id="ARQCVLT"/>
<evidence type="ECO:0000256" key="7">
    <source>
        <dbReference type="ARBA" id="ARBA00023033"/>
    </source>
</evidence>
<dbReference type="VEuPathDB" id="FungiDB:SMAC_08601"/>